<protein>
    <recommendedName>
        <fullName evidence="2">ATPase AAA-type core domain-containing protein</fullName>
    </recommendedName>
</protein>
<sequence length="872" mass="94586">MTTRETGSAASWVRAALQVNPYCYQGAHTPSISFTSEAEYNSALTTACLQERIEAIAITDHWAIEGSVGLIGAAQEAGIEVFPGFEATSSEGVHVLVIFPAGTSTSHITAMIGTCGGVPGKRGSGTVSFHELFARAGDDVLLIPAHANVGTGLFGRLAGQQLERAVTEPALSAVGVSPGLPSAPRQQEIEKGSGPFARDHPLAFIHADDVCDPAVLARPGGSSWFKLSKIDLANLKMALRAPDTRVTIEDPGERSGARIREIRFEGGFLDEVVLPLSEELTAIIGGRGTGKSTIVESIRFALDVPPRGRLAKEEHARMVEHVLGAGAVVTVVVDVRSPTPNTYTVRRAADARPEVTDAAGNSISIRPLDVINDVEIFGQHELAELAYDPVEVARMLARFAGQREHDAELEETHRLLVENRHELARAEQALARLDGQLQKLPQLQAQKDRYDEAGTADRLKAVDELAADGQRFTEAQRVVGDVRAAVQQLAAEKLSDRLALWDQAAAGRPAQHTHEATEAALTQLGETLASGVTALLQAADDAEQTITAQAALWQTTTAAAREENRVVLRTLQDEGYEPSKYLEASRALTRLTQTSTRHATALEKVRVLRADRATLLGALNGHRARLHTAFLATVRHATTATSGDVVVKPARNLERGPLLNVLRTHIDGRADQIRTAFEAESFSATDFIDTARTTPTALKTKYALTDAQTRKITDAGEDFLRELEEITLPDAVAVQLNVAPEAEQREYRALEDLSRGQKATALLLLLLSAAETPLIIDQPEDDLDNRFIYRGIVRRIRKLKNKRQLIMTTHNANIPVLGDAELLIALESEKNRGRPIADGVGSIDSEKVQRIAEDILEGGHEAFLQRRHRYGY</sequence>
<evidence type="ECO:0000313" key="4">
    <source>
        <dbReference type="Proteomes" id="UP000077071"/>
    </source>
</evidence>
<dbReference type="GO" id="GO:0005524">
    <property type="term" value="F:ATP binding"/>
    <property type="evidence" value="ECO:0007669"/>
    <property type="project" value="InterPro"/>
</dbReference>
<dbReference type="KEGG" id="rtn:A6122_2699"/>
<dbReference type="NCBIfam" id="NF045780">
    <property type="entry name" value="TrlF_fam_ATP"/>
    <property type="match status" value="1"/>
</dbReference>
<dbReference type="SUPFAM" id="SSF89550">
    <property type="entry name" value="PHP domain-like"/>
    <property type="match status" value="1"/>
</dbReference>
<dbReference type="InterPro" id="IPR003959">
    <property type="entry name" value="ATPase_AAA_core"/>
</dbReference>
<organism evidence="3 4">
    <name type="scientific">Rathayibacter tritici</name>
    <dbReference type="NCBI Taxonomy" id="33888"/>
    <lineage>
        <taxon>Bacteria</taxon>
        <taxon>Bacillati</taxon>
        <taxon>Actinomycetota</taxon>
        <taxon>Actinomycetes</taxon>
        <taxon>Micrococcales</taxon>
        <taxon>Microbacteriaceae</taxon>
        <taxon>Rathayibacter</taxon>
    </lineage>
</organism>
<dbReference type="AlphaFoldDB" id="A0A161IZK9"/>
<dbReference type="RefSeq" id="WP_068256156.1">
    <property type="nucleotide sequence ID" value="NZ_CP015515.1"/>
</dbReference>
<dbReference type="InterPro" id="IPR016195">
    <property type="entry name" value="Pol/histidinol_Pase-like"/>
</dbReference>
<name>A0A161IZK9_9MICO</name>
<dbReference type="EMBL" id="CP015515">
    <property type="protein sequence ID" value="AND17811.1"/>
    <property type="molecule type" value="Genomic_DNA"/>
</dbReference>
<accession>A0A161IZK9</accession>
<evidence type="ECO:0000259" key="2">
    <source>
        <dbReference type="Pfam" id="PF13304"/>
    </source>
</evidence>
<dbReference type="Proteomes" id="UP000077071">
    <property type="component" value="Chromosome"/>
</dbReference>
<evidence type="ECO:0000313" key="3">
    <source>
        <dbReference type="EMBL" id="AND17811.1"/>
    </source>
</evidence>
<dbReference type="Gene3D" id="3.20.20.140">
    <property type="entry name" value="Metal-dependent hydrolases"/>
    <property type="match status" value="1"/>
</dbReference>
<keyword evidence="1" id="KW-0175">Coiled coil</keyword>
<evidence type="ECO:0000256" key="1">
    <source>
        <dbReference type="SAM" id="Coils"/>
    </source>
</evidence>
<dbReference type="GO" id="GO:0016887">
    <property type="term" value="F:ATP hydrolysis activity"/>
    <property type="evidence" value="ECO:0007669"/>
    <property type="project" value="InterPro"/>
</dbReference>
<dbReference type="Gene3D" id="3.40.50.300">
    <property type="entry name" value="P-loop containing nucleotide triphosphate hydrolases"/>
    <property type="match status" value="1"/>
</dbReference>
<dbReference type="SUPFAM" id="SSF52540">
    <property type="entry name" value="P-loop containing nucleoside triphosphate hydrolases"/>
    <property type="match status" value="1"/>
</dbReference>
<reference evidence="3 4" key="1">
    <citation type="submission" date="2016-05" db="EMBL/GenBank/DDBJ databases">
        <title>Complete genome sequence of Rathayibacter tritici NCPPB 1953.</title>
        <authorList>
            <person name="Park J."/>
            <person name="Lee H.-H."/>
            <person name="Lee S.-W."/>
            <person name="Seo Y.-S."/>
        </authorList>
    </citation>
    <scope>NUCLEOTIDE SEQUENCE [LARGE SCALE GENOMIC DNA]</scope>
    <source>
        <strain evidence="3 4">NCPPB 1953</strain>
    </source>
</reference>
<dbReference type="InterPro" id="IPR054787">
    <property type="entry name" value="TrlF_ATPase"/>
</dbReference>
<dbReference type="STRING" id="33888.A6122_2699"/>
<dbReference type="OrthoDB" id="9791620at2"/>
<gene>
    <name evidence="3" type="ORF">A6122_2699</name>
</gene>
<feature type="coiled-coil region" evidence="1">
    <location>
        <begin position="409"/>
        <end position="446"/>
    </location>
</feature>
<proteinExistence type="predicted"/>
<keyword evidence="4" id="KW-1185">Reference proteome</keyword>
<dbReference type="Pfam" id="PF13304">
    <property type="entry name" value="AAA_21"/>
    <property type="match status" value="1"/>
</dbReference>
<feature type="domain" description="ATPase AAA-type core" evidence="2">
    <location>
        <begin position="725"/>
        <end position="814"/>
    </location>
</feature>
<dbReference type="InterPro" id="IPR027417">
    <property type="entry name" value="P-loop_NTPase"/>
</dbReference>
<dbReference type="PATRIC" id="fig|33888.3.peg.3026"/>